<proteinExistence type="predicted"/>
<sequence length="179" mass="20159">PIRPFLHSIRLPFCRSHHVPFTNPDFLLAQRVRHFSAERNGGFVPFMKAFCGNIRGALLSELLWEIIRSRLKEINEIEDSEEAAEKISFVEVKGTPLAPFFICLLFSLKEKKRHNDAPRNDVGIKGGNRFNWTHRETLIGFRGFGGRFCFSALDRLASFLPDGALSSAIADCKGGALLN</sequence>
<gene>
    <name evidence="1" type="ORF">CEXT_278631</name>
</gene>
<dbReference type="Proteomes" id="UP001054945">
    <property type="component" value="Unassembled WGS sequence"/>
</dbReference>
<comment type="caution">
    <text evidence="1">The sequence shown here is derived from an EMBL/GenBank/DDBJ whole genome shotgun (WGS) entry which is preliminary data.</text>
</comment>
<name>A0AAV4SU49_CAEEX</name>
<accession>A0AAV4SU49</accession>
<evidence type="ECO:0000313" key="2">
    <source>
        <dbReference type="Proteomes" id="UP001054945"/>
    </source>
</evidence>
<dbReference type="AlphaFoldDB" id="A0AAV4SU49"/>
<organism evidence="1 2">
    <name type="scientific">Caerostris extrusa</name>
    <name type="common">Bark spider</name>
    <name type="synonym">Caerostris bankana</name>
    <dbReference type="NCBI Taxonomy" id="172846"/>
    <lineage>
        <taxon>Eukaryota</taxon>
        <taxon>Metazoa</taxon>
        <taxon>Ecdysozoa</taxon>
        <taxon>Arthropoda</taxon>
        <taxon>Chelicerata</taxon>
        <taxon>Arachnida</taxon>
        <taxon>Araneae</taxon>
        <taxon>Araneomorphae</taxon>
        <taxon>Entelegynae</taxon>
        <taxon>Araneoidea</taxon>
        <taxon>Araneidae</taxon>
        <taxon>Caerostris</taxon>
    </lineage>
</organism>
<evidence type="ECO:0000313" key="1">
    <source>
        <dbReference type="EMBL" id="GIY35972.1"/>
    </source>
</evidence>
<feature type="non-terminal residue" evidence="1">
    <location>
        <position position="1"/>
    </location>
</feature>
<protein>
    <submittedName>
        <fullName evidence="1">Uncharacterized protein</fullName>
    </submittedName>
</protein>
<dbReference type="EMBL" id="BPLR01009987">
    <property type="protein sequence ID" value="GIY35972.1"/>
    <property type="molecule type" value="Genomic_DNA"/>
</dbReference>
<reference evidence="1 2" key="1">
    <citation type="submission" date="2021-06" db="EMBL/GenBank/DDBJ databases">
        <title>Caerostris extrusa draft genome.</title>
        <authorList>
            <person name="Kono N."/>
            <person name="Arakawa K."/>
        </authorList>
    </citation>
    <scope>NUCLEOTIDE SEQUENCE [LARGE SCALE GENOMIC DNA]</scope>
</reference>
<keyword evidence="2" id="KW-1185">Reference proteome</keyword>